<dbReference type="InterPro" id="IPR039426">
    <property type="entry name" value="TonB-dep_rcpt-like"/>
</dbReference>
<comment type="subcellular location">
    <subcellularLocation>
        <location evidence="1">Cell outer membrane</location>
        <topology evidence="1">Multi-pass membrane protein</topology>
    </subcellularLocation>
</comment>
<feature type="domain" description="TonB-dependent transporter Oar-like beta-barrel" evidence="9">
    <location>
        <begin position="359"/>
        <end position="876"/>
    </location>
</feature>
<evidence type="ECO:0000256" key="2">
    <source>
        <dbReference type="ARBA" id="ARBA00022448"/>
    </source>
</evidence>
<keyword evidence="5" id="KW-0472">Membrane</keyword>
<evidence type="ECO:0000313" key="11">
    <source>
        <dbReference type="Proteomes" id="UP000095392"/>
    </source>
</evidence>
<name>A0A1E7D9X3_ALTMA</name>
<keyword evidence="10" id="KW-0645">Protease</keyword>
<keyword evidence="7" id="KW-0732">Signal</keyword>
<protein>
    <submittedName>
        <fullName evidence="10">Carboxypeptidase regulatory-like domain protein</fullName>
    </submittedName>
</protein>
<dbReference type="InterPro" id="IPR057601">
    <property type="entry name" value="Oar-like_b-barrel"/>
</dbReference>
<keyword evidence="4" id="KW-0812">Transmembrane</keyword>
<organism evidence="10 11">
    <name type="scientific">Alteromonas macleodii</name>
    <name type="common">Pseudoalteromonas macleodii</name>
    <dbReference type="NCBI Taxonomy" id="28108"/>
    <lineage>
        <taxon>Bacteria</taxon>
        <taxon>Pseudomonadati</taxon>
        <taxon>Pseudomonadota</taxon>
        <taxon>Gammaproteobacteria</taxon>
        <taxon>Alteromonadales</taxon>
        <taxon>Alteromonadaceae</taxon>
        <taxon>Alteromonas/Salinimonas group</taxon>
        <taxon>Alteromonas</taxon>
    </lineage>
</organism>
<dbReference type="InterPro" id="IPR037066">
    <property type="entry name" value="Plug_dom_sf"/>
</dbReference>
<dbReference type="SUPFAM" id="SSF49464">
    <property type="entry name" value="Carboxypeptidase regulatory domain-like"/>
    <property type="match status" value="1"/>
</dbReference>
<reference evidence="10 11" key="1">
    <citation type="submission" date="2016-09" db="EMBL/GenBank/DDBJ databases">
        <title>Draft Genome Sequence of four Alteromonas macleodii strains isolated from copper coupons and grown long-term at elevated copper levels.</title>
        <authorList>
            <person name="Cusick K."/>
            <person name="Dale J."/>
            <person name="Little B."/>
            <person name="Biffinger J."/>
        </authorList>
    </citation>
    <scope>NUCLEOTIDE SEQUENCE [LARGE SCALE GENOMIC DNA]</scope>
    <source>
        <strain evidence="10 11">KCP01</strain>
    </source>
</reference>
<keyword evidence="11" id="KW-1185">Reference proteome</keyword>
<dbReference type="Pfam" id="PF13620">
    <property type="entry name" value="CarboxypepD_reg"/>
    <property type="match status" value="1"/>
</dbReference>
<keyword evidence="6" id="KW-0998">Cell outer membrane</keyword>
<dbReference type="InterPro" id="IPR012910">
    <property type="entry name" value="Plug_dom"/>
</dbReference>
<dbReference type="Gene3D" id="2.170.130.10">
    <property type="entry name" value="TonB-dependent receptor, plug domain"/>
    <property type="match status" value="1"/>
</dbReference>
<gene>
    <name evidence="10" type="ORF">BFV95_3581</name>
</gene>
<keyword evidence="10" id="KW-0378">Hydrolase</keyword>
<feature type="signal peptide" evidence="7">
    <location>
        <begin position="1"/>
        <end position="26"/>
    </location>
</feature>
<dbReference type="GO" id="GO:0044718">
    <property type="term" value="P:siderophore transmembrane transport"/>
    <property type="evidence" value="ECO:0007669"/>
    <property type="project" value="TreeGrafter"/>
</dbReference>
<dbReference type="Pfam" id="PF25183">
    <property type="entry name" value="OMP_b-brl_4"/>
    <property type="match status" value="2"/>
</dbReference>
<dbReference type="Pfam" id="PF07715">
    <property type="entry name" value="Plug"/>
    <property type="match status" value="1"/>
</dbReference>
<dbReference type="PANTHER" id="PTHR30069">
    <property type="entry name" value="TONB-DEPENDENT OUTER MEMBRANE RECEPTOR"/>
    <property type="match status" value="1"/>
</dbReference>
<evidence type="ECO:0000256" key="4">
    <source>
        <dbReference type="ARBA" id="ARBA00022692"/>
    </source>
</evidence>
<evidence type="ECO:0000259" key="9">
    <source>
        <dbReference type="Pfam" id="PF25183"/>
    </source>
</evidence>
<feature type="domain" description="TonB-dependent transporter Oar-like beta-barrel" evidence="9">
    <location>
        <begin position="246"/>
        <end position="310"/>
    </location>
</feature>
<keyword evidence="10" id="KW-0121">Carboxypeptidase</keyword>
<evidence type="ECO:0000256" key="1">
    <source>
        <dbReference type="ARBA" id="ARBA00004571"/>
    </source>
</evidence>
<dbReference type="Gene3D" id="2.40.170.20">
    <property type="entry name" value="TonB-dependent receptor, beta-barrel domain"/>
    <property type="match status" value="1"/>
</dbReference>
<keyword evidence="2" id="KW-0813">Transport</keyword>
<sequence length="1069" mass="117813">MNFKAKLSRVAIAVAVAAGLAGTATAQTTTSSIRGNVVTEAGSDLSGATVTIKHEPTGTSSVATTNENGTFSSRGLRVGGPYTITISGDGFVPAKVENVYLSLDQALDLPIQLESSRSTEVITVTGSTAGTGYTNEALSTSLGLQALQQVVSIDRDITDAAQLDPFASVNVQSGGSKELSIAGANNKFNSLTVDGVALNDRFGLNANGYPTQRSPISYDAIESLSIQTAPFDVEYNGFTGGTINAVTKSGTNEFHGSVGYYYTDDSFAGDNNGDEEFNLDFEEETFVATLGGPLIKDKLFFFVAYDKFESVAPLNRGPAGSGAVNEVPNITLDDVAQVSQIVSDVWGFDIGNFQKDDVQDEKVLANIDWNINDDHRAKFTYMLTDGNSINEQNGNNFLAQDEVLGASSAWYDRSEKVESFIAHVFSDWTSDFSTQFKVAKTTQATGQESLNGSEFPNFAVFLREVDGDENYLTIGPDRFRHGNSLDQDFFQVKLVGIYTTGDHIMKFGYEREEVDVNNLFAQNSEGSYLFNSLEDLANAEASALLYNNAITNDENDLRAIWGYNYNSLYFQDSWEATAELTIDAGIRYDWYEAEGSIRENQNFVDRYGYSNTNDVDGLDVILPRVSFQWYASDYTTVRGGIGRFSGGAPSVWVSNSYSNDGVISDNYQDFGSGQTYQVPTTPDAATGQYIPQNILDQLANIDPDGDVNALADDFDIPTTWKVSLGVAHEPEMEELEGWLFSADVLYNKLENATYWYDQRCENPVSTAPDGRGVYDCSEGPEAIVTSSIDEGDSILYALSASKAWDTSYGSFDFFTSYTYADVEDIGYGTSSTATSNYSDFAAYDRQQPQAGTSNFQTEHLWKMRFNWKKELIDGYETTVSIFAERRSGQPYSYTFDENNACVLDVGGGRCARESRNDDAGHLLYVPDGINDPLFAATSFGGDLAAQQEFIDYINSSELAQYKGGIAERNGDNSRWSTIIDVRIQQELPALYPEHKLTVFFDIENFGNLLNDDWGRIERTRYEYERAVVSANIVDGQYEYFDLNSDSRIKNLEVLDQSVWQVQFGIKYDF</sequence>
<evidence type="ECO:0000256" key="6">
    <source>
        <dbReference type="ARBA" id="ARBA00023237"/>
    </source>
</evidence>
<evidence type="ECO:0000256" key="3">
    <source>
        <dbReference type="ARBA" id="ARBA00022452"/>
    </source>
</evidence>
<dbReference type="InterPro" id="IPR036942">
    <property type="entry name" value="Beta-barrel_TonB_sf"/>
</dbReference>
<dbReference type="RefSeq" id="WP_014977470.1">
    <property type="nucleotide sequence ID" value="NZ_CP012202.1"/>
</dbReference>
<dbReference type="InterPro" id="IPR008969">
    <property type="entry name" value="CarboxyPept-like_regulatory"/>
</dbReference>
<dbReference type="GO" id="GO:0004180">
    <property type="term" value="F:carboxypeptidase activity"/>
    <property type="evidence" value="ECO:0007669"/>
    <property type="project" value="UniProtKB-KW"/>
</dbReference>
<dbReference type="Gene3D" id="2.60.40.1120">
    <property type="entry name" value="Carboxypeptidase-like, regulatory domain"/>
    <property type="match status" value="1"/>
</dbReference>
<accession>A0A1E7D9X3</accession>
<dbReference type="EMBL" id="MIPY01000027">
    <property type="protein sequence ID" value="OES28147.1"/>
    <property type="molecule type" value="Genomic_DNA"/>
</dbReference>
<dbReference type="SUPFAM" id="SSF56935">
    <property type="entry name" value="Porins"/>
    <property type="match status" value="1"/>
</dbReference>
<comment type="caution">
    <text evidence="10">The sequence shown here is derived from an EMBL/GenBank/DDBJ whole genome shotgun (WGS) entry which is preliminary data.</text>
</comment>
<dbReference type="GO" id="GO:0015344">
    <property type="term" value="F:siderophore uptake transmembrane transporter activity"/>
    <property type="evidence" value="ECO:0007669"/>
    <property type="project" value="TreeGrafter"/>
</dbReference>
<evidence type="ECO:0000313" key="10">
    <source>
        <dbReference type="EMBL" id="OES28147.1"/>
    </source>
</evidence>
<evidence type="ECO:0000259" key="8">
    <source>
        <dbReference type="Pfam" id="PF07715"/>
    </source>
</evidence>
<proteinExistence type="predicted"/>
<evidence type="ECO:0000256" key="5">
    <source>
        <dbReference type="ARBA" id="ARBA00023136"/>
    </source>
</evidence>
<keyword evidence="3" id="KW-1134">Transmembrane beta strand</keyword>
<dbReference type="PANTHER" id="PTHR30069:SF46">
    <property type="entry name" value="OAR PROTEIN"/>
    <property type="match status" value="1"/>
</dbReference>
<dbReference type="AlphaFoldDB" id="A0A1E7D9X3"/>
<dbReference type="GO" id="GO:0009279">
    <property type="term" value="C:cell outer membrane"/>
    <property type="evidence" value="ECO:0007669"/>
    <property type="project" value="UniProtKB-SubCell"/>
</dbReference>
<feature type="chain" id="PRO_5043144464" evidence="7">
    <location>
        <begin position="27"/>
        <end position="1069"/>
    </location>
</feature>
<dbReference type="Proteomes" id="UP000095392">
    <property type="component" value="Unassembled WGS sequence"/>
</dbReference>
<feature type="domain" description="TonB-dependent receptor plug" evidence="8">
    <location>
        <begin position="154"/>
        <end position="240"/>
    </location>
</feature>
<evidence type="ECO:0000256" key="7">
    <source>
        <dbReference type="SAM" id="SignalP"/>
    </source>
</evidence>